<dbReference type="GO" id="GO:0003676">
    <property type="term" value="F:nucleic acid binding"/>
    <property type="evidence" value="ECO:0007669"/>
    <property type="project" value="InterPro"/>
</dbReference>
<proteinExistence type="predicted"/>
<evidence type="ECO:0000313" key="3">
    <source>
        <dbReference type="Proteomes" id="UP000199370"/>
    </source>
</evidence>
<accession>A0A1H0B3R8</accession>
<dbReference type="RefSeq" id="WP_089736279.1">
    <property type="nucleotide sequence ID" value="NZ_FNIA01000033.1"/>
</dbReference>
<keyword evidence="3" id="KW-1185">Reference proteome</keyword>
<dbReference type="OrthoDB" id="142611at2157"/>
<reference evidence="2 3" key="1">
    <citation type="submission" date="2016-10" db="EMBL/GenBank/DDBJ databases">
        <authorList>
            <person name="de Groot N.N."/>
        </authorList>
    </citation>
    <scope>NUCLEOTIDE SEQUENCE [LARGE SCALE GENOMIC DNA]</scope>
    <source>
        <strain evidence="3">EB21,IBRC-M 10013,KCTC 4048</strain>
    </source>
</reference>
<dbReference type="Pfam" id="PF14088">
    <property type="entry name" value="DUF4268"/>
    <property type="match status" value="1"/>
</dbReference>
<name>A0A1H0B3R8_9EURY</name>
<organism evidence="2 3">
    <name type="scientific">Haloarchaeobius iranensis</name>
    <dbReference type="NCBI Taxonomy" id="996166"/>
    <lineage>
        <taxon>Archaea</taxon>
        <taxon>Methanobacteriati</taxon>
        <taxon>Methanobacteriota</taxon>
        <taxon>Stenosarchaea group</taxon>
        <taxon>Halobacteria</taxon>
        <taxon>Halobacteriales</taxon>
        <taxon>Halorubellaceae</taxon>
        <taxon>Haloarchaeobius</taxon>
    </lineage>
</organism>
<protein>
    <recommendedName>
        <fullName evidence="1">DUF4268 domain-containing protein</fullName>
    </recommendedName>
</protein>
<evidence type="ECO:0000259" key="1">
    <source>
        <dbReference type="Pfam" id="PF14088"/>
    </source>
</evidence>
<dbReference type="STRING" id="996166.SAMN05192554_13315"/>
<dbReference type="Gene3D" id="3.40.1350.10">
    <property type="match status" value="1"/>
</dbReference>
<feature type="domain" description="DUF4268" evidence="1">
    <location>
        <begin position="180"/>
        <end position="315"/>
    </location>
</feature>
<gene>
    <name evidence="2" type="ORF">SAMN05192554_13315</name>
</gene>
<evidence type="ECO:0000313" key="2">
    <source>
        <dbReference type="EMBL" id="SDN40242.1"/>
    </source>
</evidence>
<dbReference type="AlphaFoldDB" id="A0A1H0B3R8"/>
<dbReference type="InterPro" id="IPR011856">
    <property type="entry name" value="tRNA_endonuc-like_dom_sf"/>
</dbReference>
<sequence length="319" mass="37081">MTASNPEFDSLTRQDVREYWEHEEQDFTPWLARAIEGDDPSELEDALGLDLEVLEREKRVGKYSVDIYARVVDDGRKVVIENQLNTSDHDHLGKAIAYAAGVDADIIVWIAPQFNDEHTDAFQWLNSSSREGINLFAVRLEVWKISDSEPAVRLNPVEEPSAWKEMAKRTDEELSETKTLQEQFWTAFANRIEETGSQLSARKPRPQHWYNNPIGRGGFALKFTLNSVENRLACGLLIRDNADAYRELESQRDEIDPRFEEDLEWVEPETTRAGKERSQIIVTRDADLKKEDEWDTYLAWLLEQGERFHDVFHDRVRTL</sequence>
<dbReference type="Proteomes" id="UP000199370">
    <property type="component" value="Unassembled WGS sequence"/>
</dbReference>
<dbReference type="InterPro" id="IPR025364">
    <property type="entry name" value="DUF4268"/>
</dbReference>
<dbReference type="EMBL" id="FNIA01000033">
    <property type="protein sequence ID" value="SDN40242.1"/>
    <property type="molecule type" value="Genomic_DNA"/>
</dbReference>